<protein>
    <submittedName>
        <fullName evidence="4">Glycosyl transferase</fullName>
    </submittedName>
</protein>
<keyword evidence="2 4" id="KW-0808">Transferase</keyword>
<keyword evidence="1" id="KW-0328">Glycosyltransferase</keyword>
<sequence>MSTPPSTNPSDDARTVPEPVVAPPLLPARVPIGAARVHPMSRDEAAQVVSAWAAERATALVVTPNVDHLVLLEQDETFRGAYDAARLQLCDGFPLLVLARLSGDRLPERVAGADLFLDVCERAAASGHRVFVAGGMPDVLQAGLAALRATFPELEITGHSPPVGFEGTPAEEDLRSRIAAEDPSIVMVCLGAPRAEIWAAAQSTRHPAVYLCVGAAIDFAAGTKKRAPSWMQRVGLEWLYRLAQEPVRLSQRYLVRDRAIVGIAARHLRSRRSARSRGGSEAAS</sequence>
<comment type="caution">
    <text evidence="4">The sequence shown here is derived from an EMBL/GenBank/DDBJ whole genome shotgun (WGS) entry which is preliminary data.</text>
</comment>
<dbReference type="AlphaFoldDB" id="A0A021VP67"/>
<evidence type="ECO:0000256" key="3">
    <source>
        <dbReference type="SAM" id="MobiDB-lite"/>
    </source>
</evidence>
<name>A0A021VP67_9CELL</name>
<keyword evidence="5" id="KW-1185">Reference proteome</keyword>
<organism evidence="4 5">
    <name type="scientific">Actinotalea ferrariae CF5-4</name>
    <dbReference type="NCBI Taxonomy" id="948458"/>
    <lineage>
        <taxon>Bacteria</taxon>
        <taxon>Bacillati</taxon>
        <taxon>Actinomycetota</taxon>
        <taxon>Actinomycetes</taxon>
        <taxon>Micrococcales</taxon>
        <taxon>Cellulomonadaceae</taxon>
        <taxon>Actinotalea</taxon>
    </lineage>
</organism>
<dbReference type="PANTHER" id="PTHR34136:SF1">
    <property type="entry name" value="UDP-N-ACETYL-D-MANNOSAMINURONIC ACID TRANSFERASE"/>
    <property type="match status" value="1"/>
</dbReference>
<dbReference type="GO" id="GO:0016758">
    <property type="term" value="F:hexosyltransferase activity"/>
    <property type="evidence" value="ECO:0007669"/>
    <property type="project" value="TreeGrafter"/>
</dbReference>
<evidence type="ECO:0000256" key="1">
    <source>
        <dbReference type="ARBA" id="ARBA00022676"/>
    </source>
</evidence>
<accession>A0A021VP67</accession>
<evidence type="ECO:0000313" key="5">
    <source>
        <dbReference type="Proteomes" id="UP000019753"/>
    </source>
</evidence>
<evidence type="ECO:0000256" key="2">
    <source>
        <dbReference type="ARBA" id="ARBA00022679"/>
    </source>
</evidence>
<dbReference type="Pfam" id="PF03808">
    <property type="entry name" value="Glyco_tran_WecG"/>
    <property type="match status" value="1"/>
</dbReference>
<reference evidence="4 5" key="1">
    <citation type="submission" date="2014-01" db="EMBL/GenBank/DDBJ databases">
        <title>Actinotalea ferrariae CF5-4.</title>
        <authorList>
            <person name="Chen F."/>
            <person name="Li Y."/>
            <person name="Wang G."/>
        </authorList>
    </citation>
    <scope>NUCLEOTIDE SEQUENCE [LARGE SCALE GENOMIC DNA]</scope>
    <source>
        <strain evidence="4 5">CF5-4</strain>
    </source>
</reference>
<dbReference type="EMBL" id="AXCW01000144">
    <property type="protein sequence ID" value="EYR62946.1"/>
    <property type="molecule type" value="Genomic_DNA"/>
</dbReference>
<feature type="region of interest" description="Disordered" evidence="3">
    <location>
        <begin position="1"/>
        <end position="20"/>
    </location>
</feature>
<gene>
    <name evidence="4" type="ORF">N866_04105</name>
</gene>
<dbReference type="CDD" id="cd06533">
    <property type="entry name" value="Glyco_transf_WecG_TagA"/>
    <property type="match status" value="1"/>
</dbReference>
<dbReference type="NCBIfam" id="TIGR00696">
    <property type="entry name" value="wecG_tagA_cpsF"/>
    <property type="match status" value="1"/>
</dbReference>
<dbReference type="OrthoDB" id="9771846at2"/>
<dbReference type="RefSeq" id="WP_052023008.1">
    <property type="nucleotide sequence ID" value="NZ_AXCW01000144.1"/>
</dbReference>
<feature type="compositionally biased region" description="Polar residues" evidence="3">
    <location>
        <begin position="1"/>
        <end position="10"/>
    </location>
</feature>
<dbReference type="Proteomes" id="UP000019753">
    <property type="component" value="Unassembled WGS sequence"/>
</dbReference>
<proteinExistence type="predicted"/>
<evidence type="ECO:0000313" key="4">
    <source>
        <dbReference type="EMBL" id="EYR62946.1"/>
    </source>
</evidence>
<dbReference type="PANTHER" id="PTHR34136">
    <property type="match status" value="1"/>
</dbReference>
<dbReference type="InterPro" id="IPR004629">
    <property type="entry name" value="WecG_TagA_CpsF"/>
</dbReference>